<evidence type="ECO:0000313" key="4">
    <source>
        <dbReference type="Proteomes" id="UP000606003"/>
    </source>
</evidence>
<dbReference type="Pfam" id="PF05656">
    <property type="entry name" value="DUF805"/>
    <property type="match status" value="1"/>
</dbReference>
<sequence>MRRRAYLLRVLGLYTLAILFYATPGLLYAAEVPPGLALAALAGIGAVLYLTMVQVALRLHDVDLRAWWWLVMLLPGVSYVLGAGLQFVQGTVGPNRFGPDPKRPHLLPALPLQAPESEPATEA</sequence>
<evidence type="ECO:0000256" key="2">
    <source>
        <dbReference type="SAM" id="Phobius"/>
    </source>
</evidence>
<feature type="transmembrane region" description="Helical" evidence="2">
    <location>
        <begin position="39"/>
        <end position="59"/>
    </location>
</feature>
<feature type="region of interest" description="Disordered" evidence="1">
    <location>
        <begin position="96"/>
        <end position="123"/>
    </location>
</feature>
<reference evidence="3 4" key="1">
    <citation type="submission" date="2020-09" db="EMBL/GenBank/DDBJ databases">
        <authorList>
            <person name="Kim M.K."/>
        </authorList>
    </citation>
    <scope>NUCLEOTIDE SEQUENCE [LARGE SCALE GENOMIC DNA]</scope>
    <source>
        <strain evidence="3 4">BT189</strain>
    </source>
</reference>
<proteinExistence type="predicted"/>
<dbReference type="PANTHER" id="PTHR34980:SF3">
    <property type="entry name" value="BLR8105 PROTEIN"/>
    <property type="match status" value="1"/>
</dbReference>
<accession>A0ABR8JVR4</accession>
<keyword evidence="2" id="KW-0812">Transmembrane</keyword>
<organism evidence="3 4">
    <name type="scientific">Hymenobacter armeniacus</name>
    <dbReference type="NCBI Taxonomy" id="2771358"/>
    <lineage>
        <taxon>Bacteria</taxon>
        <taxon>Pseudomonadati</taxon>
        <taxon>Bacteroidota</taxon>
        <taxon>Cytophagia</taxon>
        <taxon>Cytophagales</taxon>
        <taxon>Hymenobacteraceae</taxon>
        <taxon>Hymenobacter</taxon>
    </lineage>
</organism>
<keyword evidence="2" id="KW-0472">Membrane</keyword>
<name>A0ABR8JVR4_9BACT</name>
<dbReference type="PANTHER" id="PTHR34980">
    <property type="entry name" value="INNER MEMBRANE PROTEIN-RELATED-RELATED"/>
    <property type="match status" value="1"/>
</dbReference>
<evidence type="ECO:0000313" key="3">
    <source>
        <dbReference type="EMBL" id="MBD2722881.1"/>
    </source>
</evidence>
<feature type="compositionally biased region" description="Low complexity" evidence="1">
    <location>
        <begin position="106"/>
        <end position="123"/>
    </location>
</feature>
<gene>
    <name evidence="3" type="ORF">IC234_12170</name>
</gene>
<keyword evidence="4" id="KW-1185">Reference proteome</keyword>
<protein>
    <submittedName>
        <fullName evidence="3">DUF805 domain-containing protein</fullName>
    </submittedName>
</protein>
<feature type="transmembrane region" description="Helical" evidence="2">
    <location>
        <begin position="66"/>
        <end position="88"/>
    </location>
</feature>
<dbReference type="EMBL" id="JACXAC010000004">
    <property type="protein sequence ID" value="MBD2722881.1"/>
    <property type="molecule type" value="Genomic_DNA"/>
</dbReference>
<keyword evidence="2" id="KW-1133">Transmembrane helix</keyword>
<dbReference type="Proteomes" id="UP000606003">
    <property type="component" value="Unassembled WGS sequence"/>
</dbReference>
<evidence type="ECO:0000256" key="1">
    <source>
        <dbReference type="SAM" id="MobiDB-lite"/>
    </source>
</evidence>
<dbReference type="InterPro" id="IPR008523">
    <property type="entry name" value="DUF805"/>
</dbReference>
<comment type="caution">
    <text evidence="3">The sequence shown here is derived from an EMBL/GenBank/DDBJ whole genome shotgun (WGS) entry which is preliminary data.</text>
</comment>